<feature type="repeat" description="TPR" evidence="1">
    <location>
        <begin position="66"/>
        <end position="99"/>
    </location>
</feature>
<dbReference type="Gene3D" id="1.25.40.10">
    <property type="entry name" value="Tetratricopeptide repeat domain"/>
    <property type="match status" value="4"/>
</dbReference>
<gene>
    <name evidence="2" type="ORF">WMSIL1_LOCUS14006</name>
</gene>
<dbReference type="PROSITE" id="PS50293">
    <property type="entry name" value="TPR_REGION"/>
    <property type="match status" value="2"/>
</dbReference>
<accession>A0A564ZBY7</accession>
<dbReference type="SUPFAM" id="SSF48452">
    <property type="entry name" value="TPR-like"/>
    <property type="match status" value="2"/>
</dbReference>
<dbReference type="EMBL" id="CABIJS010000702">
    <property type="protein sequence ID" value="VUZ56388.1"/>
    <property type="molecule type" value="Genomic_DNA"/>
</dbReference>
<dbReference type="SMART" id="SM00028">
    <property type="entry name" value="TPR"/>
    <property type="match status" value="7"/>
</dbReference>
<dbReference type="Pfam" id="PF00515">
    <property type="entry name" value="TPR_1"/>
    <property type="match status" value="1"/>
</dbReference>
<dbReference type="AlphaFoldDB" id="A0A564ZBY7"/>
<dbReference type="PANTHER" id="PTHR44395">
    <property type="match status" value="1"/>
</dbReference>
<dbReference type="Pfam" id="PF13432">
    <property type="entry name" value="TPR_16"/>
    <property type="match status" value="4"/>
</dbReference>
<feature type="repeat" description="TPR" evidence="1">
    <location>
        <begin position="183"/>
        <end position="216"/>
    </location>
</feature>
<evidence type="ECO:0000313" key="2">
    <source>
        <dbReference type="EMBL" id="VUZ56388.1"/>
    </source>
</evidence>
<proteinExistence type="predicted"/>
<keyword evidence="3" id="KW-1185">Reference proteome</keyword>
<dbReference type="GO" id="GO:0035269">
    <property type="term" value="P:protein O-linked glycosylation via mannose"/>
    <property type="evidence" value="ECO:0007669"/>
    <property type="project" value="TreeGrafter"/>
</dbReference>
<feature type="repeat" description="TPR" evidence="1">
    <location>
        <begin position="217"/>
        <end position="250"/>
    </location>
</feature>
<dbReference type="GO" id="GO:0000030">
    <property type="term" value="F:mannosyltransferase activity"/>
    <property type="evidence" value="ECO:0007669"/>
    <property type="project" value="TreeGrafter"/>
</dbReference>
<evidence type="ECO:0000256" key="1">
    <source>
        <dbReference type="PROSITE-ProRule" id="PRU00339"/>
    </source>
</evidence>
<keyword evidence="1" id="KW-0802">TPR repeat</keyword>
<feature type="repeat" description="TPR" evidence="1">
    <location>
        <begin position="288"/>
        <end position="321"/>
    </location>
</feature>
<evidence type="ECO:0000313" key="3">
    <source>
        <dbReference type="Proteomes" id="UP000321570"/>
    </source>
</evidence>
<dbReference type="PANTHER" id="PTHR44395:SF1">
    <property type="entry name" value="PROTEIN O-MANNOSYL-TRANSFERASE TMTC3"/>
    <property type="match status" value="1"/>
</dbReference>
<dbReference type="PROSITE" id="PS50005">
    <property type="entry name" value="TPR"/>
    <property type="match status" value="5"/>
</dbReference>
<protein>
    <submittedName>
        <fullName evidence="2">Uncharacterized protein</fullName>
    </submittedName>
</protein>
<organism evidence="2 3">
    <name type="scientific">Hymenolepis diminuta</name>
    <name type="common">Rat tapeworm</name>
    <dbReference type="NCBI Taxonomy" id="6216"/>
    <lineage>
        <taxon>Eukaryota</taxon>
        <taxon>Metazoa</taxon>
        <taxon>Spiralia</taxon>
        <taxon>Lophotrochozoa</taxon>
        <taxon>Platyhelminthes</taxon>
        <taxon>Cestoda</taxon>
        <taxon>Eucestoda</taxon>
        <taxon>Cyclophyllidea</taxon>
        <taxon>Hymenolepididae</taxon>
        <taxon>Hymenolepis</taxon>
    </lineage>
</organism>
<feature type="repeat" description="TPR" evidence="1">
    <location>
        <begin position="100"/>
        <end position="133"/>
    </location>
</feature>
<reference evidence="2 3" key="1">
    <citation type="submission" date="2019-07" db="EMBL/GenBank/DDBJ databases">
        <authorList>
            <person name="Jastrzebski P J."/>
            <person name="Paukszto L."/>
            <person name="Jastrzebski P J."/>
        </authorList>
    </citation>
    <scope>NUCLEOTIDE SEQUENCE [LARGE SCALE GENOMIC DNA]</scope>
    <source>
        <strain evidence="2 3">WMS-il1</strain>
    </source>
</reference>
<dbReference type="GO" id="GO:0005783">
    <property type="term" value="C:endoplasmic reticulum"/>
    <property type="evidence" value="ECO:0007669"/>
    <property type="project" value="TreeGrafter"/>
</dbReference>
<name>A0A564ZBY7_HYMDI</name>
<dbReference type="Proteomes" id="UP000321570">
    <property type="component" value="Unassembled WGS sequence"/>
</dbReference>
<dbReference type="InterPro" id="IPR011990">
    <property type="entry name" value="TPR-like_helical_dom_sf"/>
</dbReference>
<sequence length="451" mass="51618">MGLGFQFLLQRCSSKRKRASLTKMQAYLVLAVICSGFALKTFYRNYDWKDEYSLFTSALKVNQQNAKLWNNVGHALEAKSKFDDALLYFQQAVRVQPDDMGARINVGRTLVQLNRLEEAEATYYQALDFFPKPKKGMVYHTRVSPKDLTIFINLANLLAKNDSRLEEADALLRRAISLREDNVDAYQNRGSILVRQQRFAEAEDMYRRALKYKYTSAALHYNLGVVLLEMNQSEEAYKSFSQALLIDPHHEQTLFALASSYSETTDTELRKKAITFFEELATRNYESVRVNFALAILHTDFGEYEKAAGRYRTVLTVDPDHRSSLFNLALMYRNELNDSLAAIPLLNKLIERHSDHFKSYMLLGDIELSVLKNATAAIKLFEKAVYLSPNSLQASHNYCVAFIEGTGDFEKGEECLKRAASLADPNNPNDEFVFRHLAMIQAKRQTKNPLP</sequence>
<dbReference type="InterPro" id="IPR019734">
    <property type="entry name" value="TPR_rpt"/>
</dbReference>